<organism evidence="5 6">
    <name type="scientific">Alistipes putredinis</name>
    <dbReference type="NCBI Taxonomy" id="28117"/>
    <lineage>
        <taxon>Bacteria</taxon>
        <taxon>Pseudomonadati</taxon>
        <taxon>Bacteroidota</taxon>
        <taxon>Bacteroidia</taxon>
        <taxon>Bacteroidales</taxon>
        <taxon>Rikenellaceae</taxon>
        <taxon>Alistipes</taxon>
    </lineage>
</organism>
<dbReference type="PANTHER" id="PTHR30108">
    <property type="entry name" value="3-OCTAPRENYL-4-HYDROXYBENZOATE CARBOXY-LYASE-RELATED"/>
    <property type="match status" value="1"/>
</dbReference>
<sequence>MYRNLSEFIARLEREGELQRVSVPVDPVYEIAEITDRMSKQPDGGKALLFEQTGTPFPVLTNMMGSDRRMAMALGVESLDELTRRLDDLLQQAVTPKNSLLDKLRMLPLLAEMSRWLPRTSSSRGECQQVVLQGEEASLDALPVLKCWPCDGGRFVTLPLVHTLDPETGIRNVGMYRLQLFDARTTGMHWHLHKTGARHYEGYRRAGRRMPVSVALGGDPAYTYAATAPMPDNMDEYLLAGFLRRRPVKLVKCITNDIYVPADCDFVIEGYVDPSEPKTVEGPFGDHTGFYSLTDEYPRFHVTAVTRRRDAVYPATLVGIPPQEDAYIAKATEKIFLAPIRLAVQPEVKELTMPVSGTAHNLAVVSIDRRYRGQAHKVAQGLWGAGQMMFNKYLVIMGEDCDVHDPDRLAALLRRAEFPRDLIVSEGVYDVLDHATATPGFGGKLAFDLTEIDPSASAEAVRLPERFELTPGLVEVADGLAGKWGALLLFADDAVEQKPDLTAFLARNPCRGIRYVFLFDGHARTLRPDELLWLAAANTDPRRDVECRDGVLCADARSKRPCIAGNPSRFPNVVTSLPEVVRKVDERWAEYGLGERLESPSDRYRALLLSDKAAW</sequence>
<dbReference type="InterPro" id="IPR048304">
    <property type="entry name" value="UbiD_Rift_dom"/>
</dbReference>
<name>A0A1Q6FCW0_9BACT</name>
<dbReference type="Pfam" id="PF20695">
    <property type="entry name" value="UbiD_N"/>
    <property type="match status" value="1"/>
</dbReference>
<gene>
    <name evidence="5" type="ORF">BHV66_01075</name>
</gene>
<dbReference type="Gene3D" id="3.40.1670.10">
    <property type="entry name" value="UbiD C-terminal domain-like"/>
    <property type="match status" value="1"/>
</dbReference>
<dbReference type="GO" id="GO:0006744">
    <property type="term" value="P:ubiquinone biosynthetic process"/>
    <property type="evidence" value="ECO:0007669"/>
    <property type="project" value="TreeGrafter"/>
</dbReference>
<dbReference type="Pfam" id="PF01977">
    <property type="entry name" value="UbiD"/>
    <property type="match status" value="1"/>
</dbReference>
<dbReference type="InterPro" id="IPR049381">
    <property type="entry name" value="UbiD-like_C"/>
</dbReference>
<dbReference type="Proteomes" id="UP000187417">
    <property type="component" value="Unassembled WGS sequence"/>
</dbReference>
<feature type="domain" description="3-octaprenyl-4-hydroxybenzoate carboxy-lyase-like C-terminal" evidence="4">
    <location>
        <begin position="327"/>
        <end position="448"/>
    </location>
</feature>
<comment type="caution">
    <text evidence="5">The sequence shown here is derived from an EMBL/GenBank/DDBJ whole genome shotgun (WGS) entry which is preliminary data.</text>
</comment>
<dbReference type="InterPro" id="IPR049383">
    <property type="entry name" value="UbiD-like_N"/>
</dbReference>
<evidence type="ECO:0000313" key="5">
    <source>
        <dbReference type="EMBL" id="OKY96686.1"/>
    </source>
</evidence>
<comment type="similarity">
    <text evidence="1">Belongs to the UbiD family.</text>
</comment>
<dbReference type="EMBL" id="MNQH01000001">
    <property type="protein sequence ID" value="OKY96686.1"/>
    <property type="molecule type" value="Genomic_DNA"/>
</dbReference>
<dbReference type="GO" id="GO:0008694">
    <property type="term" value="F:4-hydroxy-3-polyprenylbenzoate decarboxylase activity"/>
    <property type="evidence" value="ECO:0007669"/>
    <property type="project" value="TreeGrafter"/>
</dbReference>
<dbReference type="NCBIfam" id="TIGR00148">
    <property type="entry name" value="UbiD family decarboxylase"/>
    <property type="match status" value="1"/>
</dbReference>
<feature type="domain" description="3-octaprenyl-4-hydroxybenzoate carboxy-lyase-like Rift-related" evidence="2">
    <location>
        <begin position="121"/>
        <end position="321"/>
    </location>
</feature>
<dbReference type="InterPro" id="IPR002830">
    <property type="entry name" value="UbiD"/>
</dbReference>
<evidence type="ECO:0000313" key="6">
    <source>
        <dbReference type="Proteomes" id="UP000187417"/>
    </source>
</evidence>
<dbReference type="STRING" id="28117.BHV66_01075"/>
<feature type="domain" description="3-octaprenyl-4-hydroxybenzoate carboxy-lyase-like N-terminal" evidence="3">
    <location>
        <begin position="9"/>
        <end position="85"/>
    </location>
</feature>
<reference evidence="5 6" key="1">
    <citation type="journal article" date="2016" name="Nat. Biotechnol.">
        <title>Measurement of bacterial replication rates in microbial communities.</title>
        <authorList>
            <person name="Brown C.T."/>
            <person name="Olm M.R."/>
            <person name="Thomas B.C."/>
            <person name="Banfield J.F."/>
        </authorList>
    </citation>
    <scope>NUCLEOTIDE SEQUENCE [LARGE SCALE GENOMIC DNA]</scope>
    <source>
        <strain evidence="5">CAG:67_53_122</strain>
    </source>
</reference>
<dbReference type="Pfam" id="PF20696">
    <property type="entry name" value="UbiD_C"/>
    <property type="match status" value="1"/>
</dbReference>
<dbReference type="SUPFAM" id="SSF50475">
    <property type="entry name" value="FMN-binding split barrel"/>
    <property type="match status" value="1"/>
</dbReference>
<dbReference type="PANTHER" id="PTHR30108:SF17">
    <property type="entry name" value="FERULIC ACID DECARBOXYLASE 1"/>
    <property type="match status" value="1"/>
</dbReference>
<dbReference type="AlphaFoldDB" id="A0A1Q6FCW0"/>
<dbReference type="SUPFAM" id="SSF143968">
    <property type="entry name" value="UbiD C-terminal domain-like"/>
    <property type="match status" value="2"/>
</dbReference>
<proteinExistence type="inferred from homology"/>
<dbReference type="NCBIfam" id="TIGR03701">
    <property type="entry name" value="mena_SCO4490"/>
    <property type="match status" value="1"/>
</dbReference>
<evidence type="ECO:0000259" key="4">
    <source>
        <dbReference type="Pfam" id="PF20696"/>
    </source>
</evidence>
<evidence type="ECO:0000259" key="3">
    <source>
        <dbReference type="Pfam" id="PF20695"/>
    </source>
</evidence>
<dbReference type="InterPro" id="IPR022390">
    <property type="entry name" value="HBDC"/>
</dbReference>
<evidence type="ECO:0000256" key="1">
    <source>
        <dbReference type="ARBA" id="ARBA00010021"/>
    </source>
</evidence>
<protein>
    <submittedName>
        <fullName evidence="5">Menaquinone biosynthesis decarboxylase</fullName>
    </submittedName>
</protein>
<dbReference type="GO" id="GO:0005829">
    <property type="term" value="C:cytosol"/>
    <property type="evidence" value="ECO:0007669"/>
    <property type="project" value="TreeGrafter"/>
</dbReference>
<dbReference type="RefSeq" id="WP_278338909.1">
    <property type="nucleotide sequence ID" value="NZ_BAAFLA010000005.1"/>
</dbReference>
<evidence type="ECO:0000259" key="2">
    <source>
        <dbReference type="Pfam" id="PF01977"/>
    </source>
</evidence>
<accession>A0A1Q6FCW0</accession>